<dbReference type="GO" id="GO:0005615">
    <property type="term" value="C:extracellular space"/>
    <property type="evidence" value="ECO:0007669"/>
    <property type="project" value="InterPro"/>
</dbReference>
<dbReference type="NCBIfam" id="TIGR01431">
    <property type="entry name" value="adm_rel"/>
    <property type="match status" value="1"/>
</dbReference>
<evidence type="ECO:0000256" key="1">
    <source>
        <dbReference type="ARBA" id="ARBA00001947"/>
    </source>
</evidence>
<dbReference type="GO" id="GO:0006154">
    <property type="term" value="P:adenosine catabolic process"/>
    <property type="evidence" value="ECO:0007669"/>
    <property type="project" value="InterPro"/>
</dbReference>
<keyword evidence="8" id="KW-0378">Hydrolase</keyword>
<dbReference type="AlphaFoldDB" id="A0AB39Z3Z0"/>
<dbReference type="PANTHER" id="PTHR11409:SF39">
    <property type="entry name" value="ADENOSINE DEAMINASE 2"/>
    <property type="match status" value="1"/>
</dbReference>
<comment type="subcellular location">
    <subcellularLocation>
        <location evidence="2">Secreted</location>
    </subcellularLocation>
</comment>
<evidence type="ECO:0000256" key="9">
    <source>
        <dbReference type="ARBA" id="ARBA00047764"/>
    </source>
</evidence>
<feature type="domain" description="Adenosine deaminase" evidence="10">
    <location>
        <begin position="220"/>
        <end position="516"/>
    </location>
</feature>
<name>A0AB39Z3Z0_DROSZ</name>
<keyword evidence="12" id="KW-1185">Reference proteome</keyword>
<comment type="catalytic activity">
    <reaction evidence="9">
        <text>adenosine + H2O + H(+) = inosine + NH4(+)</text>
        <dbReference type="Rhea" id="RHEA:24408"/>
        <dbReference type="ChEBI" id="CHEBI:15377"/>
        <dbReference type="ChEBI" id="CHEBI:15378"/>
        <dbReference type="ChEBI" id="CHEBI:16335"/>
        <dbReference type="ChEBI" id="CHEBI:17596"/>
        <dbReference type="ChEBI" id="CHEBI:28938"/>
        <dbReference type="EC" id="3.5.4.4"/>
    </reaction>
</comment>
<evidence type="ECO:0000256" key="8">
    <source>
        <dbReference type="ARBA" id="ARBA00022801"/>
    </source>
</evidence>
<organism evidence="12 13">
    <name type="scientific">Drosophila suzukii</name>
    <name type="common">Spotted-wing drosophila fruit fly</name>
    <dbReference type="NCBI Taxonomy" id="28584"/>
    <lineage>
        <taxon>Eukaryota</taxon>
        <taxon>Metazoa</taxon>
        <taxon>Ecdysozoa</taxon>
        <taxon>Arthropoda</taxon>
        <taxon>Hexapoda</taxon>
        <taxon>Insecta</taxon>
        <taxon>Pterygota</taxon>
        <taxon>Neoptera</taxon>
        <taxon>Endopterygota</taxon>
        <taxon>Diptera</taxon>
        <taxon>Brachycera</taxon>
        <taxon>Muscomorpha</taxon>
        <taxon>Ephydroidea</taxon>
        <taxon>Drosophilidae</taxon>
        <taxon>Drosophila</taxon>
        <taxon>Sophophora</taxon>
    </lineage>
</organism>
<dbReference type="Proteomes" id="UP001652628">
    <property type="component" value="Chromosome 2R"/>
</dbReference>
<dbReference type="GeneID" id="108008665"/>
<comment type="similarity">
    <text evidence="3">Belongs to the metallo-dependent hydrolases superfamily. Adenosine and AMP deaminases family. ADGF subfamily.</text>
</comment>
<proteinExistence type="inferred from homology"/>
<dbReference type="Gene3D" id="3.20.20.140">
    <property type="entry name" value="Metal-dependent hydrolases"/>
    <property type="match status" value="1"/>
</dbReference>
<dbReference type="EC" id="3.5.4.4" evidence="4"/>
<evidence type="ECO:0000256" key="4">
    <source>
        <dbReference type="ARBA" id="ARBA00012784"/>
    </source>
</evidence>
<reference evidence="13" key="1">
    <citation type="submission" date="2025-08" db="UniProtKB">
        <authorList>
            <consortium name="RefSeq"/>
        </authorList>
    </citation>
    <scope>IDENTIFICATION</scope>
</reference>
<feature type="domain" description="Adenosine/AMP deaminase N-terminal" evidence="11">
    <location>
        <begin position="40"/>
        <end position="127"/>
    </location>
</feature>
<dbReference type="Pfam" id="PF08451">
    <property type="entry name" value="A_deaminase_N"/>
    <property type="match status" value="1"/>
</dbReference>
<accession>A0AB39Z3Z0</accession>
<dbReference type="CDD" id="cd01321">
    <property type="entry name" value="ADGF"/>
    <property type="match status" value="1"/>
</dbReference>
<dbReference type="InterPro" id="IPR001365">
    <property type="entry name" value="A_deaminase_dom"/>
</dbReference>
<evidence type="ECO:0000256" key="7">
    <source>
        <dbReference type="ARBA" id="ARBA00022729"/>
    </source>
</evidence>
<evidence type="ECO:0000256" key="5">
    <source>
        <dbReference type="ARBA" id="ARBA00022525"/>
    </source>
</evidence>
<dbReference type="Pfam" id="PF00962">
    <property type="entry name" value="A_deaminase"/>
    <property type="match status" value="1"/>
</dbReference>
<keyword evidence="7" id="KW-0732">Signal</keyword>
<evidence type="ECO:0000313" key="13">
    <source>
        <dbReference type="RefSeq" id="XP_016928045.3"/>
    </source>
</evidence>
<dbReference type="PANTHER" id="PTHR11409">
    <property type="entry name" value="ADENOSINE DEAMINASE"/>
    <property type="match status" value="1"/>
</dbReference>
<evidence type="ECO:0000259" key="11">
    <source>
        <dbReference type="Pfam" id="PF08451"/>
    </source>
</evidence>
<dbReference type="SUPFAM" id="SSF51556">
    <property type="entry name" value="Metallo-dependent hydrolases"/>
    <property type="match status" value="1"/>
</dbReference>
<dbReference type="InterPro" id="IPR013659">
    <property type="entry name" value="A_deaminase_N"/>
</dbReference>
<keyword evidence="6" id="KW-0479">Metal-binding</keyword>
<evidence type="ECO:0000256" key="6">
    <source>
        <dbReference type="ARBA" id="ARBA00022723"/>
    </source>
</evidence>
<comment type="cofactor">
    <cofactor evidence="1">
        <name>Zn(2+)</name>
        <dbReference type="ChEBI" id="CHEBI:29105"/>
    </cofactor>
</comment>
<gene>
    <name evidence="13" type="primary">Adgf-E</name>
</gene>
<dbReference type="InterPro" id="IPR006331">
    <property type="entry name" value="ADGF"/>
</dbReference>
<dbReference type="GO" id="GO:0046103">
    <property type="term" value="P:inosine biosynthetic process"/>
    <property type="evidence" value="ECO:0007669"/>
    <property type="project" value="TreeGrafter"/>
</dbReference>
<dbReference type="InterPro" id="IPR006330">
    <property type="entry name" value="Ado/ade_deaminase"/>
</dbReference>
<dbReference type="GO" id="GO:0046872">
    <property type="term" value="F:metal ion binding"/>
    <property type="evidence" value="ECO:0007669"/>
    <property type="project" value="UniProtKB-KW"/>
</dbReference>
<evidence type="ECO:0000259" key="10">
    <source>
        <dbReference type="Pfam" id="PF00962"/>
    </source>
</evidence>
<protein>
    <recommendedName>
        <fullName evidence="4">adenosine deaminase</fullName>
        <ecNumber evidence="4">3.5.4.4</ecNumber>
    </recommendedName>
</protein>
<keyword evidence="5" id="KW-0964">Secreted</keyword>
<dbReference type="InterPro" id="IPR032466">
    <property type="entry name" value="Metal_Hydrolase"/>
</dbReference>
<dbReference type="GO" id="GO:0004000">
    <property type="term" value="F:adenosine deaminase activity"/>
    <property type="evidence" value="ECO:0007669"/>
    <property type="project" value="InterPro"/>
</dbReference>
<dbReference type="RefSeq" id="XP_016928045.3">
    <property type="nucleotide sequence ID" value="XM_017072556.3"/>
</dbReference>
<evidence type="ECO:0000256" key="3">
    <source>
        <dbReference type="ARBA" id="ARBA00006083"/>
    </source>
</evidence>
<evidence type="ECO:0000313" key="12">
    <source>
        <dbReference type="Proteomes" id="UP001652628"/>
    </source>
</evidence>
<sequence>MAVQLAHRGRSLLSELAKCATPTAARFLHRHPTEMTLLEMLGSTNLRRSTPEDYRILREIVKSFERYSGVGNDIQLTLPERSANELIMIEKKREYEKGIMDPSKFAPGHHIFQVLHTVKQSPLFQVLRKMPKGAALKTHDTSMCSSRAVIEMTYRENLWVCTTHKGCRVVEFRFAKEKPKDLRHEDGEWQPMEKLRELRGEENLRKYLRVRLSMYPLASFTTNALAWRHMMGIFNLLDGLLQYAPLWGDYYYNALKEFYADGVQYLEVRSVLPELYCLDGSRLPKRETVQIYMDSLKRFKQEHPGFIDSKLIYAPIRHVQPEVVGQYVKECTELNKEFPNFVVGFDLVGQEDKGHPLSKFAEELLKLPEHINFYFHAGQTNWYGSHVDQNLLDAIVLGTKRISHGYTITKHPILMRLAKYLNIALEVCPVSNQVLQLGSDYRSHPAATLIAENVPMVVSSGNPGFWRAAPLSHDFYMAFLGIAPMTADLKFLKRTAKNSIRYSSLKDEGKAEAMEKWKKEWDKWVAKIVAEKDQALEDKK</sequence>
<evidence type="ECO:0000256" key="2">
    <source>
        <dbReference type="ARBA" id="ARBA00004613"/>
    </source>
</evidence>